<gene>
    <name evidence="2" type="ORF">V6N12_046676</name>
</gene>
<keyword evidence="3" id="KW-1185">Reference proteome</keyword>
<dbReference type="EMBL" id="JBBPBM010000384">
    <property type="protein sequence ID" value="KAK8496108.1"/>
    <property type="molecule type" value="Genomic_DNA"/>
</dbReference>
<evidence type="ECO:0000313" key="2">
    <source>
        <dbReference type="EMBL" id="KAK8496108.1"/>
    </source>
</evidence>
<dbReference type="Proteomes" id="UP001472677">
    <property type="component" value="Unassembled WGS sequence"/>
</dbReference>
<name>A0ABR2AQF8_9ROSI</name>
<comment type="caution">
    <text evidence="2">The sequence shown here is derived from an EMBL/GenBank/DDBJ whole genome shotgun (WGS) entry which is preliminary data.</text>
</comment>
<proteinExistence type="predicted"/>
<accession>A0ABR2AQF8</accession>
<sequence>MSKREDAFSSLLSSFRMVVAVAVAVAVASHPEKMIRKVGATQVEEDILKYAEKIADSIMTVKSDETVMRDKEKEADSIMTVKSEETVMADKEKEADSIMTVKSDETVMEDKEKEGYQKIKKCRYTSYGLEVYPAHPQLMISAPEKSTNTGRKLLEPEQKKDEEGRMVGFTPLVCCSARRPLMSHKVGATQVVEDIVRYAEKIVDLYQNMKSEETVMEDKEKKGYQKIKKRPYTYDGLDVYPVHPHQWVSSPEKSTNTGCKLLEPEQRKDEEMSYKVGATQAEEDISKNAEKIVDSYQNMKSEETVMEDKEKKVDPFLTMNSDEIEYPPHLEVMFCPPEESTDSDCELLEPEPRKDEEGRMWYNVRFCPGISIPEQLLLLKDNLTCDRSGFLRNIEDKCIMEVSMTKENAATFAGLEEVLSVEPFLGVHKYHRLKPPGPEVGYCTGVLSLDPFVYF</sequence>
<feature type="chain" id="PRO_5045674037" evidence="1">
    <location>
        <begin position="29"/>
        <end position="455"/>
    </location>
</feature>
<evidence type="ECO:0000313" key="3">
    <source>
        <dbReference type="Proteomes" id="UP001472677"/>
    </source>
</evidence>
<feature type="signal peptide" evidence="1">
    <location>
        <begin position="1"/>
        <end position="28"/>
    </location>
</feature>
<organism evidence="2 3">
    <name type="scientific">Hibiscus sabdariffa</name>
    <name type="common">roselle</name>
    <dbReference type="NCBI Taxonomy" id="183260"/>
    <lineage>
        <taxon>Eukaryota</taxon>
        <taxon>Viridiplantae</taxon>
        <taxon>Streptophyta</taxon>
        <taxon>Embryophyta</taxon>
        <taxon>Tracheophyta</taxon>
        <taxon>Spermatophyta</taxon>
        <taxon>Magnoliopsida</taxon>
        <taxon>eudicotyledons</taxon>
        <taxon>Gunneridae</taxon>
        <taxon>Pentapetalae</taxon>
        <taxon>rosids</taxon>
        <taxon>malvids</taxon>
        <taxon>Malvales</taxon>
        <taxon>Malvaceae</taxon>
        <taxon>Malvoideae</taxon>
        <taxon>Hibiscus</taxon>
    </lineage>
</organism>
<evidence type="ECO:0000256" key="1">
    <source>
        <dbReference type="SAM" id="SignalP"/>
    </source>
</evidence>
<keyword evidence="1" id="KW-0732">Signal</keyword>
<protein>
    <submittedName>
        <fullName evidence="2">Uncharacterized protein</fullName>
    </submittedName>
</protein>
<reference evidence="2 3" key="1">
    <citation type="journal article" date="2024" name="G3 (Bethesda)">
        <title>Genome assembly of Hibiscus sabdariffa L. provides insights into metabolisms of medicinal natural products.</title>
        <authorList>
            <person name="Kim T."/>
        </authorList>
    </citation>
    <scope>NUCLEOTIDE SEQUENCE [LARGE SCALE GENOMIC DNA]</scope>
    <source>
        <strain evidence="2">TK-2024</strain>
        <tissue evidence="2">Old leaves</tissue>
    </source>
</reference>